<proteinExistence type="predicted"/>
<sequence length="440" mass="48030">MHNTLIAIQARLRELVSQVQASVPNDEPFGNAHANWSFPGLTRAELIEEAEAIVDLIEERGGDDLGEHEARLQDYVRRLQHLQQHTVAQLWGQAGQAVPAYMLTLQGLRKALGPVLTQDERAEATSKLKRLTQQLRGMEARLNGLEPRATELNTMVDRIEQAYHAADQLPTDLETLAEARQKVTALIKDATRDQGDVLRIRESAGELDKQLNKIAGDAKAVLERCETAYSAATSVGLAAAFSERSSTLSKSMWVWVAGLVGALAAGSYFGSAQLHSLAELFKVPNVASSVVLLNLLLSVLSVGAPVWFAWLSTKQIGQRFRLAEDYAFKASISRAYEGFRREAARFDKDMEAKLLTSALTRLDELPLRLVETDCHGSPWHELASSNVVKQAMQAIPGFSEQIKDLASKALVTVTSPKVPVASISTDEDAPSSGKNKVGDA</sequence>
<keyword evidence="5" id="KW-1185">Reference proteome</keyword>
<gene>
    <name evidence="3" type="ORF">DRM93_11295</name>
    <name evidence="4" type="ORF">DRM94_11295</name>
</gene>
<dbReference type="OrthoDB" id="7473745at2"/>
<keyword evidence="2" id="KW-1133">Transmembrane helix</keyword>
<feature type="transmembrane region" description="Helical" evidence="2">
    <location>
        <begin position="252"/>
        <end position="270"/>
    </location>
</feature>
<organism evidence="4 6">
    <name type="scientific">Aeromonas taiwanensis</name>
    <dbReference type="NCBI Taxonomy" id="633417"/>
    <lineage>
        <taxon>Bacteria</taxon>
        <taxon>Pseudomonadati</taxon>
        <taxon>Pseudomonadota</taxon>
        <taxon>Gammaproteobacteria</taxon>
        <taxon>Aeromonadales</taxon>
        <taxon>Aeromonadaceae</taxon>
        <taxon>Aeromonas</taxon>
    </lineage>
</organism>
<evidence type="ECO:0000313" key="4">
    <source>
        <dbReference type="EMBL" id="TFF79872.1"/>
    </source>
</evidence>
<dbReference type="EMBL" id="QORK01000021">
    <property type="protein sequence ID" value="TFF79872.1"/>
    <property type="molecule type" value="Genomic_DNA"/>
</dbReference>
<evidence type="ECO:0000256" key="2">
    <source>
        <dbReference type="SAM" id="Phobius"/>
    </source>
</evidence>
<dbReference type="SUPFAM" id="SSF58100">
    <property type="entry name" value="Bacterial hemolysins"/>
    <property type="match status" value="1"/>
</dbReference>
<name>A0A5F0KAM2_9GAMM</name>
<evidence type="ECO:0000313" key="3">
    <source>
        <dbReference type="EMBL" id="TFF75583.1"/>
    </source>
</evidence>
<dbReference type="EMBL" id="QORL01000021">
    <property type="protein sequence ID" value="TFF75583.1"/>
    <property type="molecule type" value="Genomic_DNA"/>
</dbReference>
<dbReference type="Proteomes" id="UP000297720">
    <property type="component" value="Unassembled WGS sequence"/>
</dbReference>
<dbReference type="AlphaFoldDB" id="A0A5F0KAM2"/>
<evidence type="ECO:0000313" key="5">
    <source>
        <dbReference type="Proteomes" id="UP000297720"/>
    </source>
</evidence>
<evidence type="ECO:0000256" key="1">
    <source>
        <dbReference type="SAM" id="MobiDB-lite"/>
    </source>
</evidence>
<evidence type="ECO:0000313" key="6">
    <source>
        <dbReference type="Proteomes" id="UP000297914"/>
    </source>
</evidence>
<keyword evidence="2" id="KW-0472">Membrane</keyword>
<reference evidence="4 6" key="1">
    <citation type="submission" date="2018-06" db="EMBL/GenBank/DDBJ databases">
        <title>Occurrence of a novel blaKPC-2- and qnrS2- harbouring IncP6 plasmid from Aeromonas taiwanensis isolates recovered from the river sediments.</title>
        <authorList>
            <person name="Zheng B."/>
            <person name="Yu X."/>
            <person name="Xiao Y."/>
        </authorList>
    </citation>
    <scope>NUCLEOTIDE SEQUENCE [LARGE SCALE GENOMIC DNA]</scope>
    <source>
        <strain evidence="3 5">1713</strain>
        <strain evidence="4 6">198</strain>
    </source>
</reference>
<keyword evidence="2" id="KW-0812">Transmembrane</keyword>
<dbReference type="RefSeq" id="WP_134695868.1">
    <property type="nucleotide sequence ID" value="NZ_QORJ01000058.1"/>
</dbReference>
<dbReference type="Proteomes" id="UP000297914">
    <property type="component" value="Unassembled WGS sequence"/>
</dbReference>
<protein>
    <submittedName>
        <fullName evidence="4">Uncharacterized protein</fullName>
    </submittedName>
</protein>
<feature type="transmembrane region" description="Helical" evidence="2">
    <location>
        <begin position="290"/>
        <end position="311"/>
    </location>
</feature>
<feature type="region of interest" description="Disordered" evidence="1">
    <location>
        <begin position="421"/>
        <end position="440"/>
    </location>
</feature>
<accession>A0A5F0KAM2</accession>
<comment type="caution">
    <text evidence="4">The sequence shown here is derived from an EMBL/GenBank/DDBJ whole genome shotgun (WGS) entry which is preliminary data.</text>
</comment>